<dbReference type="EMBL" id="JAGFBR010000012">
    <property type="protein sequence ID" value="KAH0458376.1"/>
    <property type="molecule type" value="Genomic_DNA"/>
</dbReference>
<reference evidence="1 2" key="1">
    <citation type="journal article" date="2021" name="Hortic Res">
        <title>Chromosome-scale assembly of the Dendrobium chrysotoxum genome enhances the understanding of orchid evolution.</title>
        <authorList>
            <person name="Zhang Y."/>
            <person name="Zhang G.Q."/>
            <person name="Zhang D."/>
            <person name="Liu X.D."/>
            <person name="Xu X.Y."/>
            <person name="Sun W.H."/>
            <person name="Yu X."/>
            <person name="Zhu X."/>
            <person name="Wang Z.W."/>
            <person name="Zhao X."/>
            <person name="Zhong W.Y."/>
            <person name="Chen H."/>
            <person name="Yin W.L."/>
            <person name="Huang T."/>
            <person name="Niu S.C."/>
            <person name="Liu Z.J."/>
        </authorList>
    </citation>
    <scope>NUCLEOTIDE SEQUENCE [LARGE SCALE GENOMIC DNA]</scope>
    <source>
        <strain evidence="1">Lindl</strain>
    </source>
</reference>
<proteinExistence type="predicted"/>
<organism evidence="1 2">
    <name type="scientific">Dendrobium chrysotoxum</name>
    <name type="common">Orchid</name>
    <dbReference type="NCBI Taxonomy" id="161865"/>
    <lineage>
        <taxon>Eukaryota</taxon>
        <taxon>Viridiplantae</taxon>
        <taxon>Streptophyta</taxon>
        <taxon>Embryophyta</taxon>
        <taxon>Tracheophyta</taxon>
        <taxon>Spermatophyta</taxon>
        <taxon>Magnoliopsida</taxon>
        <taxon>Liliopsida</taxon>
        <taxon>Asparagales</taxon>
        <taxon>Orchidaceae</taxon>
        <taxon>Epidendroideae</taxon>
        <taxon>Malaxideae</taxon>
        <taxon>Dendrobiinae</taxon>
        <taxon>Dendrobium</taxon>
    </lineage>
</organism>
<name>A0AAV7GQD8_DENCH</name>
<dbReference type="Proteomes" id="UP000775213">
    <property type="component" value="Unassembled WGS sequence"/>
</dbReference>
<comment type="caution">
    <text evidence="1">The sequence shown here is derived from an EMBL/GenBank/DDBJ whole genome shotgun (WGS) entry which is preliminary data.</text>
</comment>
<protein>
    <submittedName>
        <fullName evidence="1">Uncharacterized protein</fullName>
    </submittedName>
</protein>
<evidence type="ECO:0000313" key="1">
    <source>
        <dbReference type="EMBL" id="KAH0458376.1"/>
    </source>
</evidence>
<gene>
    <name evidence="1" type="ORF">IEQ34_013691</name>
</gene>
<accession>A0AAV7GQD8</accession>
<evidence type="ECO:0000313" key="2">
    <source>
        <dbReference type="Proteomes" id="UP000775213"/>
    </source>
</evidence>
<dbReference type="AlphaFoldDB" id="A0AAV7GQD8"/>
<sequence>MEVAAMVAAAGNCQHRRLVAAVVDSGSRQWTAELACGGNNREFKVLNINIFKAPTFEILYTLFTETKQQVPISTIPNVYRKEFWYAGKDKCLSLRRDLHHYCCFLTIDSIEGLMIMQQHQITFKLVISQLKAMYGALG</sequence>
<keyword evidence="2" id="KW-1185">Reference proteome</keyword>